<evidence type="ECO:0000313" key="2">
    <source>
        <dbReference type="EMBL" id="PPR00170.1"/>
    </source>
</evidence>
<gene>
    <name evidence="2" type="ORF">CVT26_008890</name>
</gene>
<keyword evidence="3" id="KW-1185">Reference proteome</keyword>
<evidence type="ECO:0000313" key="3">
    <source>
        <dbReference type="Proteomes" id="UP000284706"/>
    </source>
</evidence>
<reference evidence="2 3" key="1">
    <citation type="journal article" date="2018" name="Evol. Lett.">
        <title>Horizontal gene cluster transfer increased hallucinogenic mushroom diversity.</title>
        <authorList>
            <person name="Reynolds H.T."/>
            <person name="Vijayakumar V."/>
            <person name="Gluck-Thaler E."/>
            <person name="Korotkin H.B."/>
            <person name="Matheny P.B."/>
            <person name="Slot J.C."/>
        </authorList>
    </citation>
    <scope>NUCLEOTIDE SEQUENCE [LARGE SCALE GENOMIC DNA]</scope>
    <source>
        <strain evidence="2 3">SRW20</strain>
    </source>
</reference>
<proteinExistence type="predicted"/>
<dbReference type="Proteomes" id="UP000284706">
    <property type="component" value="Unassembled WGS sequence"/>
</dbReference>
<dbReference type="EMBL" id="NHYE01001025">
    <property type="protein sequence ID" value="PPR00170.1"/>
    <property type="molecule type" value="Genomic_DNA"/>
</dbReference>
<dbReference type="AlphaFoldDB" id="A0A409YAZ8"/>
<comment type="caution">
    <text evidence="2">The sequence shown here is derived from an EMBL/GenBank/DDBJ whole genome shotgun (WGS) entry which is preliminary data.</text>
</comment>
<sequence length="82" mass="9253">MTFSKCHPRAPEPSAEPSAKPNLRRNEERRGRIYKLSPYVHCYEADGISPTDELEALQEAYRIADGGPPQKLQPTYLPSNPD</sequence>
<feature type="compositionally biased region" description="Polar residues" evidence="1">
    <location>
        <begin position="72"/>
        <end position="82"/>
    </location>
</feature>
<feature type="region of interest" description="Disordered" evidence="1">
    <location>
        <begin position="62"/>
        <end position="82"/>
    </location>
</feature>
<dbReference type="InParanoid" id="A0A409YAZ8"/>
<accession>A0A409YAZ8</accession>
<evidence type="ECO:0000256" key="1">
    <source>
        <dbReference type="SAM" id="MobiDB-lite"/>
    </source>
</evidence>
<name>A0A409YAZ8_9AGAR</name>
<feature type="region of interest" description="Disordered" evidence="1">
    <location>
        <begin position="1"/>
        <end position="29"/>
    </location>
</feature>
<organism evidence="2 3">
    <name type="scientific">Gymnopilus dilepis</name>
    <dbReference type="NCBI Taxonomy" id="231916"/>
    <lineage>
        <taxon>Eukaryota</taxon>
        <taxon>Fungi</taxon>
        <taxon>Dikarya</taxon>
        <taxon>Basidiomycota</taxon>
        <taxon>Agaricomycotina</taxon>
        <taxon>Agaricomycetes</taxon>
        <taxon>Agaricomycetidae</taxon>
        <taxon>Agaricales</taxon>
        <taxon>Agaricineae</taxon>
        <taxon>Hymenogastraceae</taxon>
        <taxon>Gymnopilus</taxon>
    </lineage>
</organism>
<protein>
    <submittedName>
        <fullName evidence="2">Uncharacterized protein</fullName>
    </submittedName>
</protein>